<dbReference type="Gene3D" id="3.60.40.10">
    <property type="entry name" value="PPM-type phosphatase domain"/>
    <property type="match status" value="1"/>
</dbReference>
<dbReference type="Proteomes" id="UP000515908">
    <property type="component" value="Chromosome 05"/>
</dbReference>
<keyword evidence="1" id="KW-0904">Protein phosphatase</keyword>
<dbReference type="InterPro" id="IPR036457">
    <property type="entry name" value="PPM-type-like_dom_sf"/>
</dbReference>
<reference evidence="3 4" key="1">
    <citation type="submission" date="2020-08" db="EMBL/GenBank/DDBJ databases">
        <authorList>
            <person name="Newling K."/>
            <person name="Davey J."/>
            <person name="Forrester S."/>
        </authorList>
    </citation>
    <scope>NUCLEOTIDE SEQUENCE [LARGE SCALE GENOMIC DNA]</scope>
    <source>
        <strain evidence="4">Crithidia deanei Carvalho (ATCC PRA-265)</strain>
    </source>
</reference>
<comment type="similarity">
    <text evidence="1">Belongs to the PP2C family.</text>
</comment>
<evidence type="ECO:0000256" key="1">
    <source>
        <dbReference type="RuleBase" id="RU366020"/>
    </source>
</evidence>
<dbReference type="GO" id="GO:0004722">
    <property type="term" value="F:protein serine/threonine phosphatase activity"/>
    <property type="evidence" value="ECO:0007669"/>
    <property type="project" value="UniProtKB-EC"/>
</dbReference>
<dbReference type="EMBL" id="LR877149">
    <property type="protein sequence ID" value="CAD2215495.1"/>
    <property type="molecule type" value="Genomic_DNA"/>
</dbReference>
<evidence type="ECO:0000313" key="3">
    <source>
        <dbReference type="EMBL" id="CAD2215495.1"/>
    </source>
</evidence>
<dbReference type="VEuPathDB" id="TriTrypDB:ADEAN_000295000"/>
<keyword evidence="1" id="KW-0378">Hydrolase</keyword>
<dbReference type="InterPro" id="IPR001932">
    <property type="entry name" value="PPM-type_phosphatase-like_dom"/>
</dbReference>
<proteinExistence type="inferred from homology"/>
<comment type="cofactor">
    <cofactor evidence="1">
        <name>Mn(2+)</name>
        <dbReference type="ChEBI" id="CHEBI:29035"/>
    </cofactor>
</comment>
<comment type="catalytic activity">
    <reaction evidence="1">
        <text>O-phospho-L-seryl-[protein] + H2O = L-seryl-[protein] + phosphate</text>
        <dbReference type="Rhea" id="RHEA:20629"/>
        <dbReference type="Rhea" id="RHEA-COMP:9863"/>
        <dbReference type="Rhea" id="RHEA-COMP:11604"/>
        <dbReference type="ChEBI" id="CHEBI:15377"/>
        <dbReference type="ChEBI" id="CHEBI:29999"/>
        <dbReference type="ChEBI" id="CHEBI:43474"/>
        <dbReference type="ChEBI" id="CHEBI:83421"/>
        <dbReference type="EC" id="3.1.3.16"/>
    </reaction>
</comment>
<dbReference type="PANTHER" id="PTHR12320:SF60">
    <property type="entry name" value="PROTEIN PHOSPHATASE 2C 26-RELATED"/>
    <property type="match status" value="1"/>
</dbReference>
<sequence>MFRNRATVLGRRLSFTFRKVSFIPHPDKVETGGEDAFLSLSNVQAVLDGVSWWRDNAGVNAGLYSAAMARSMNDYVEEELLGDTPASSFRLLERAYEDCKHSEVQGTATALVATLQEPSEEIQRKDGYHLVQLETEGNSFYADVENNLLDVISVGDCTLMLIRRGKILYTSEEQDHAMDFPFQLGTGSADKPSDGNKVLIPVQPGDVVVMGSDGVFDNIYAEKLASVLWKPIDKVYNEFQYFHESSSGKPGLATAASRNANLRNRLTDQLMAAIDEGMAEGMEEAVSVSKDIRGDSPYATKCIENGALYEGGKPDDMTLLVSIISIADDETSGERFSSSEVAFPPPYRDWP</sequence>
<dbReference type="PROSITE" id="PS51746">
    <property type="entry name" value="PPM_2"/>
    <property type="match status" value="1"/>
</dbReference>
<dbReference type="GO" id="GO:0046872">
    <property type="term" value="F:metal ion binding"/>
    <property type="evidence" value="ECO:0007669"/>
    <property type="project" value="UniProtKB-UniRule"/>
</dbReference>
<name>S9V9J0_9TRYP</name>
<dbReference type="SUPFAM" id="SSF81606">
    <property type="entry name" value="PP2C-like"/>
    <property type="match status" value="1"/>
</dbReference>
<accession>S9V9J0</accession>
<protein>
    <recommendedName>
        <fullName evidence="1">Protein phosphatase</fullName>
        <ecNumber evidence="1">3.1.3.16</ecNumber>
    </recommendedName>
</protein>
<keyword evidence="1" id="KW-0464">Manganese</keyword>
<gene>
    <name evidence="3" type="ORF">ADEAN_000295000</name>
</gene>
<keyword evidence="1" id="KW-0460">Magnesium</keyword>
<keyword evidence="1" id="KW-0479">Metal-binding</keyword>
<dbReference type="AlphaFoldDB" id="S9V9J0"/>
<dbReference type="InterPro" id="IPR039123">
    <property type="entry name" value="PPTC7"/>
</dbReference>
<dbReference type="OrthoDB" id="60843at2759"/>
<feature type="domain" description="PPM-type phosphatase" evidence="2">
    <location>
        <begin position="19"/>
        <end position="324"/>
    </location>
</feature>
<evidence type="ECO:0000259" key="2">
    <source>
        <dbReference type="PROSITE" id="PS51746"/>
    </source>
</evidence>
<dbReference type="EC" id="3.1.3.16" evidence="1"/>
<comment type="cofactor">
    <cofactor evidence="1">
        <name>Mg(2+)</name>
        <dbReference type="ChEBI" id="CHEBI:18420"/>
    </cofactor>
</comment>
<dbReference type="PANTHER" id="PTHR12320">
    <property type="entry name" value="PROTEIN PHOSPHATASE 2C"/>
    <property type="match status" value="1"/>
</dbReference>
<organism evidence="3 4">
    <name type="scientific">Angomonas deanei</name>
    <dbReference type="NCBI Taxonomy" id="59799"/>
    <lineage>
        <taxon>Eukaryota</taxon>
        <taxon>Discoba</taxon>
        <taxon>Euglenozoa</taxon>
        <taxon>Kinetoplastea</taxon>
        <taxon>Metakinetoplastina</taxon>
        <taxon>Trypanosomatida</taxon>
        <taxon>Trypanosomatidae</taxon>
        <taxon>Strigomonadinae</taxon>
        <taxon>Angomonas</taxon>
    </lineage>
</organism>
<comment type="catalytic activity">
    <reaction evidence="1">
        <text>O-phospho-L-threonyl-[protein] + H2O = L-threonyl-[protein] + phosphate</text>
        <dbReference type="Rhea" id="RHEA:47004"/>
        <dbReference type="Rhea" id="RHEA-COMP:11060"/>
        <dbReference type="Rhea" id="RHEA-COMP:11605"/>
        <dbReference type="ChEBI" id="CHEBI:15377"/>
        <dbReference type="ChEBI" id="CHEBI:30013"/>
        <dbReference type="ChEBI" id="CHEBI:43474"/>
        <dbReference type="ChEBI" id="CHEBI:61977"/>
        <dbReference type="EC" id="3.1.3.16"/>
    </reaction>
</comment>
<evidence type="ECO:0000313" key="4">
    <source>
        <dbReference type="Proteomes" id="UP000515908"/>
    </source>
</evidence>
<keyword evidence="4" id="KW-1185">Reference proteome</keyword>